<evidence type="ECO:0000259" key="6">
    <source>
        <dbReference type="PROSITE" id="PS50893"/>
    </source>
</evidence>
<protein>
    <submittedName>
        <fullName evidence="7">ABC-2 type transport system ATP-binding protein/lipopolysaccharide transport system ATP-binding protein</fullName>
    </submittedName>
</protein>
<keyword evidence="8" id="KW-1185">Reference proteome</keyword>
<evidence type="ECO:0000256" key="3">
    <source>
        <dbReference type="ARBA" id="ARBA00022741"/>
    </source>
</evidence>
<dbReference type="InterPro" id="IPR003593">
    <property type="entry name" value="AAA+_ATPase"/>
</dbReference>
<sequence>MAAIHLDQVSVDFVVYQGSGRSLKKTLLHSSTSGIIRHDAQHRIQVHALDRVSLRLEHGDRLGLIGGNGAGKTTLLRAMAGVYEPTTGRIRVAGQVTPLFDLSIGFDGDATGYDNIRMRAAYLGVSRQEIEGKMDEIAAFTELGGHLDLPVRTYSAGMMLRLAFGAATAIDAEILLMDEWIAVSDAQFLEKAERRAEEFVGRASILVMASHVESVLRRLCNKLLWLENGRVVMMGPLEEVLAAYHAATGTGDMARKRGSPSLTEQPAMPS</sequence>
<reference evidence="7 8" key="1">
    <citation type="submission" date="2023-07" db="EMBL/GenBank/DDBJ databases">
        <title>Genomic Encyclopedia of Type Strains, Phase IV (KMG-IV): sequencing the most valuable type-strain genomes for metagenomic binning, comparative biology and taxonomic classification.</title>
        <authorList>
            <person name="Goeker M."/>
        </authorList>
    </citation>
    <scope>NUCLEOTIDE SEQUENCE [LARGE SCALE GENOMIC DNA]</scope>
    <source>
        <strain evidence="7 8">DSM 19922</strain>
    </source>
</reference>
<dbReference type="RefSeq" id="WP_209990071.1">
    <property type="nucleotide sequence ID" value="NZ_JAGINO010000032.1"/>
</dbReference>
<feature type="region of interest" description="Disordered" evidence="5">
    <location>
        <begin position="251"/>
        <end position="270"/>
    </location>
</feature>
<name>A0ABU0MTN0_9PROT</name>
<feature type="domain" description="ABC transporter" evidence="6">
    <location>
        <begin position="30"/>
        <end position="253"/>
    </location>
</feature>
<evidence type="ECO:0000313" key="7">
    <source>
        <dbReference type="EMBL" id="MDQ0536843.1"/>
    </source>
</evidence>
<dbReference type="PANTHER" id="PTHR46743">
    <property type="entry name" value="TEICHOIC ACIDS EXPORT ATP-BINDING PROTEIN TAGH"/>
    <property type="match status" value="1"/>
</dbReference>
<dbReference type="Proteomes" id="UP001244552">
    <property type="component" value="Unassembled WGS sequence"/>
</dbReference>
<dbReference type="CDD" id="cd03220">
    <property type="entry name" value="ABC_KpsT_Wzt"/>
    <property type="match status" value="1"/>
</dbReference>
<evidence type="ECO:0000256" key="2">
    <source>
        <dbReference type="ARBA" id="ARBA00022448"/>
    </source>
</evidence>
<evidence type="ECO:0000256" key="4">
    <source>
        <dbReference type="ARBA" id="ARBA00022840"/>
    </source>
</evidence>
<dbReference type="InterPro" id="IPR015860">
    <property type="entry name" value="ABC_transpr_TagH-like"/>
</dbReference>
<dbReference type="GO" id="GO:0005524">
    <property type="term" value="F:ATP binding"/>
    <property type="evidence" value="ECO:0007669"/>
    <property type="project" value="UniProtKB-KW"/>
</dbReference>
<dbReference type="InterPro" id="IPR003439">
    <property type="entry name" value="ABC_transporter-like_ATP-bd"/>
</dbReference>
<accession>A0ABU0MTN0</accession>
<dbReference type="PANTHER" id="PTHR46743:SF2">
    <property type="entry name" value="TEICHOIC ACIDS EXPORT ATP-BINDING PROTEIN TAGH"/>
    <property type="match status" value="1"/>
</dbReference>
<dbReference type="Gene3D" id="3.40.50.300">
    <property type="entry name" value="P-loop containing nucleotide triphosphate hydrolases"/>
    <property type="match status" value="1"/>
</dbReference>
<evidence type="ECO:0000256" key="1">
    <source>
        <dbReference type="ARBA" id="ARBA00005417"/>
    </source>
</evidence>
<proteinExistence type="inferred from homology"/>
<dbReference type="InterPro" id="IPR027417">
    <property type="entry name" value="P-loop_NTPase"/>
</dbReference>
<dbReference type="Pfam" id="PF00005">
    <property type="entry name" value="ABC_tran"/>
    <property type="match status" value="1"/>
</dbReference>
<dbReference type="EMBL" id="JAUSVU010000032">
    <property type="protein sequence ID" value="MDQ0536843.1"/>
    <property type="molecule type" value="Genomic_DNA"/>
</dbReference>
<comment type="similarity">
    <text evidence="1">Belongs to the ABC transporter superfamily.</text>
</comment>
<evidence type="ECO:0000256" key="5">
    <source>
        <dbReference type="SAM" id="MobiDB-lite"/>
    </source>
</evidence>
<keyword evidence="2" id="KW-0813">Transport</keyword>
<keyword evidence="3" id="KW-0547">Nucleotide-binding</keyword>
<organism evidence="7 8">
    <name type="scientific">Azospirillum picis</name>
    <dbReference type="NCBI Taxonomy" id="488438"/>
    <lineage>
        <taxon>Bacteria</taxon>
        <taxon>Pseudomonadati</taxon>
        <taxon>Pseudomonadota</taxon>
        <taxon>Alphaproteobacteria</taxon>
        <taxon>Rhodospirillales</taxon>
        <taxon>Azospirillaceae</taxon>
        <taxon>Azospirillum</taxon>
    </lineage>
</organism>
<dbReference type="SUPFAM" id="SSF52540">
    <property type="entry name" value="P-loop containing nucleoside triphosphate hydrolases"/>
    <property type="match status" value="1"/>
</dbReference>
<dbReference type="InterPro" id="IPR050683">
    <property type="entry name" value="Bact_Polysacc_Export_ATP-bd"/>
</dbReference>
<keyword evidence="4 7" id="KW-0067">ATP-binding</keyword>
<comment type="caution">
    <text evidence="7">The sequence shown here is derived from an EMBL/GenBank/DDBJ whole genome shotgun (WGS) entry which is preliminary data.</text>
</comment>
<dbReference type="PROSITE" id="PS50893">
    <property type="entry name" value="ABC_TRANSPORTER_2"/>
    <property type="match status" value="1"/>
</dbReference>
<evidence type="ECO:0000313" key="8">
    <source>
        <dbReference type="Proteomes" id="UP001244552"/>
    </source>
</evidence>
<gene>
    <name evidence="7" type="ORF">QO018_005741</name>
</gene>
<dbReference type="SMART" id="SM00382">
    <property type="entry name" value="AAA"/>
    <property type="match status" value="1"/>
</dbReference>